<dbReference type="CDD" id="cd10440">
    <property type="entry name" value="GIY-YIG_COG3680"/>
    <property type="match status" value="1"/>
</dbReference>
<name>A0A9X2HMV2_9SPHN</name>
<dbReference type="RefSeq" id="WP_254296131.1">
    <property type="nucleotide sequence ID" value="NZ_JAMLDX010000020.1"/>
</dbReference>
<proteinExistence type="predicted"/>
<reference evidence="1" key="1">
    <citation type="submission" date="2022-05" db="EMBL/GenBank/DDBJ databases">
        <title>Sphingomonas sp. strain MG17 Genome sequencing and assembly.</title>
        <authorList>
            <person name="Kim I."/>
        </authorList>
    </citation>
    <scope>NUCLEOTIDE SEQUENCE</scope>
    <source>
        <strain evidence="1">MG17</strain>
    </source>
</reference>
<evidence type="ECO:0000313" key="2">
    <source>
        <dbReference type="Proteomes" id="UP001139451"/>
    </source>
</evidence>
<comment type="caution">
    <text evidence="1">The sequence shown here is derived from an EMBL/GenBank/DDBJ whole genome shotgun (WGS) entry which is preliminary data.</text>
</comment>
<sequence length="322" mass="36594">MENEAGAGALRQTGERRTPARHYVYAHRHPDGTPFYIGKGIGRRAWSMDRDALWHHFITTRCGGSYDVFIVAEGLEEDDALELEAELIAAHGVRLLNWINPGRGFDYAALERFHALRDATTSFISQTRPLEQSDPDLAVARYREAIDRVHAYARMETETGLVAELRRELKQHYADVSPLDRLTLMLRKLGRFAELVECVDAYFTHYPDSVSPNHAVLRRRAEAAAVLAGERRPARRPSVLKPRKTGVVPEGELAPLLDKARSDRAPWNWRVAAQLCRKHGDIARERDLLEEFLSGPRVVGRSWLELEERLFKVRAMLEAQAG</sequence>
<keyword evidence="2" id="KW-1185">Reference proteome</keyword>
<gene>
    <name evidence="1" type="ORF">M9978_19315</name>
</gene>
<dbReference type="EMBL" id="JAMLDX010000020">
    <property type="protein sequence ID" value="MCP3732577.1"/>
    <property type="molecule type" value="Genomic_DNA"/>
</dbReference>
<dbReference type="AlphaFoldDB" id="A0A9X2HMV2"/>
<dbReference type="Proteomes" id="UP001139451">
    <property type="component" value="Unassembled WGS sequence"/>
</dbReference>
<accession>A0A9X2HMV2</accession>
<protein>
    <submittedName>
        <fullName evidence="1">GIY-YIG nuclease family protein</fullName>
    </submittedName>
</protein>
<organism evidence="1 2">
    <name type="scientific">Sphingomonas tagetis</name>
    <dbReference type="NCBI Taxonomy" id="2949092"/>
    <lineage>
        <taxon>Bacteria</taxon>
        <taxon>Pseudomonadati</taxon>
        <taxon>Pseudomonadota</taxon>
        <taxon>Alphaproteobacteria</taxon>
        <taxon>Sphingomonadales</taxon>
        <taxon>Sphingomonadaceae</taxon>
        <taxon>Sphingomonas</taxon>
    </lineage>
</organism>
<evidence type="ECO:0000313" key="1">
    <source>
        <dbReference type="EMBL" id="MCP3732577.1"/>
    </source>
</evidence>